<feature type="region of interest" description="Disordered" evidence="1">
    <location>
        <begin position="543"/>
        <end position="575"/>
    </location>
</feature>
<gene>
    <name evidence="3" type="ORF">OC846_001195</name>
</gene>
<evidence type="ECO:0000313" key="4">
    <source>
        <dbReference type="Proteomes" id="UP001176517"/>
    </source>
</evidence>
<reference evidence="3" key="1">
    <citation type="journal article" date="2023" name="PhytoFront">
        <title>Draft Genome Resources of Seven Strains of Tilletia horrida, Causal Agent of Kernel Smut of Rice.</title>
        <authorList>
            <person name="Khanal S."/>
            <person name="Antony Babu S."/>
            <person name="Zhou X.G."/>
        </authorList>
    </citation>
    <scope>NUCLEOTIDE SEQUENCE</scope>
    <source>
        <strain evidence="3">TX6</strain>
    </source>
</reference>
<dbReference type="Proteomes" id="UP001176517">
    <property type="component" value="Unassembled WGS sequence"/>
</dbReference>
<dbReference type="PROSITE" id="PS50097">
    <property type="entry name" value="BTB"/>
    <property type="match status" value="1"/>
</dbReference>
<dbReference type="Gene3D" id="3.30.710.10">
    <property type="entry name" value="Potassium Channel Kv1.1, Chain A"/>
    <property type="match status" value="1"/>
</dbReference>
<proteinExistence type="predicted"/>
<comment type="caution">
    <text evidence="3">The sequence shown here is derived from an EMBL/GenBank/DDBJ whole genome shotgun (WGS) entry which is preliminary data.</text>
</comment>
<dbReference type="InterPro" id="IPR000210">
    <property type="entry name" value="BTB/POZ_dom"/>
</dbReference>
<evidence type="ECO:0000256" key="1">
    <source>
        <dbReference type="SAM" id="MobiDB-lite"/>
    </source>
</evidence>
<feature type="compositionally biased region" description="Polar residues" evidence="1">
    <location>
        <begin position="155"/>
        <end position="170"/>
    </location>
</feature>
<feature type="compositionally biased region" description="Gly residues" evidence="1">
    <location>
        <begin position="554"/>
        <end position="563"/>
    </location>
</feature>
<feature type="compositionally biased region" description="Polar residues" evidence="1">
    <location>
        <begin position="244"/>
        <end position="259"/>
    </location>
</feature>
<evidence type="ECO:0000259" key="2">
    <source>
        <dbReference type="PROSITE" id="PS50097"/>
    </source>
</evidence>
<protein>
    <recommendedName>
        <fullName evidence="2">BTB domain-containing protein</fullName>
    </recommendedName>
</protein>
<name>A0AAN6JU11_9BASI</name>
<feature type="region of interest" description="Disordered" evidence="1">
    <location>
        <begin position="202"/>
        <end position="265"/>
    </location>
</feature>
<feature type="region of interest" description="Disordered" evidence="1">
    <location>
        <begin position="312"/>
        <end position="338"/>
    </location>
</feature>
<feature type="compositionally biased region" description="Low complexity" evidence="1">
    <location>
        <begin position="101"/>
        <end position="115"/>
    </location>
</feature>
<organism evidence="3 4">
    <name type="scientific">Tilletia horrida</name>
    <dbReference type="NCBI Taxonomy" id="155126"/>
    <lineage>
        <taxon>Eukaryota</taxon>
        <taxon>Fungi</taxon>
        <taxon>Dikarya</taxon>
        <taxon>Basidiomycota</taxon>
        <taxon>Ustilaginomycotina</taxon>
        <taxon>Exobasidiomycetes</taxon>
        <taxon>Tilletiales</taxon>
        <taxon>Tilletiaceae</taxon>
        <taxon>Tilletia</taxon>
    </lineage>
</organism>
<accession>A0AAN6JU11</accession>
<sequence length="741" mass="78549">MMHAHHPHLQQDPFVVHPTFRADADNSGDVLIIVQDVDFYVHRDLLWFASSFFRDLLQENWAEGHLADQDEPPQHGSLATETATTALERAAQAIAQEEAEELQLQLRQHQEQQAQPERESASTGPGPHDTVTQHHEVTTDEATPNDASSKEGIKTNDQSTDSGTSPTPVATENTAAISTTRDSSSSAGIALSPLISQSKRASYHTAQIALDEPSPTPSEHNPTGNTSGEATSSTTSRQQTQAQFLLSPTSRSETLPSRSASREGQVISPALSLQNLQLLETPPGSPIRPSRHITATIAGTIHMTSSVSNANLAAQPPIPSASSSPSPDRFHRSGSTPATAVAATIRHRPISKPRGVIVSVLRLTEESPSTFQSFLSACYPHLRLSVTWRNIGSLMLFSDKYGVQPALLYDPCRMFLEASLTGNPIEAMRLAEQFGLQGVFKEASKHVLDLYAVWSSAELSVLSKETLLKLERKRSWFLERLLKLSVANPQRDYECQPHCPNPQLCAEALQARWTAAYNTAFRFGPPQPTLVWRHLRELEGATGASSTTLAGSNNGPGGAGGGSSSSSGSGQTPLPLALTACENSARNWVQTRFDRMFELGLAAGPRARSQFLYILLDDSVLAKKAIRRRIRADQLLPAPGTAAGAAAPAGSGSVGTPPADVGGLGLPTPSASSNLVGGSLGSTHRGGGGGGFPVGSLLLSGGSTGGGGTGYQRRFFSDLSSSSTVGGLAGHSSTTLDLSQV</sequence>
<dbReference type="EMBL" id="JAPDMZ010000016">
    <property type="protein sequence ID" value="KAK0556372.1"/>
    <property type="molecule type" value="Genomic_DNA"/>
</dbReference>
<dbReference type="SUPFAM" id="SSF54695">
    <property type="entry name" value="POZ domain"/>
    <property type="match status" value="1"/>
</dbReference>
<evidence type="ECO:0000313" key="3">
    <source>
        <dbReference type="EMBL" id="KAK0556372.1"/>
    </source>
</evidence>
<feature type="compositionally biased region" description="Low complexity" evidence="1">
    <location>
        <begin position="640"/>
        <end position="659"/>
    </location>
</feature>
<dbReference type="AlphaFoldDB" id="A0AAN6JU11"/>
<feature type="compositionally biased region" description="Low complexity" evidence="1">
    <location>
        <begin position="230"/>
        <end position="243"/>
    </location>
</feature>
<feature type="region of interest" description="Disordered" evidence="1">
    <location>
        <begin position="101"/>
        <end position="170"/>
    </location>
</feature>
<feature type="region of interest" description="Disordered" evidence="1">
    <location>
        <begin position="640"/>
        <end position="668"/>
    </location>
</feature>
<feature type="domain" description="BTB" evidence="2">
    <location>
        <begin position="28"/>
        <end position="63"/>
    </location>
</feature>
<dbReference type="CDD" id="cd18186">
    <property type="entry name" value="BTB_POZ_ZBTB_KLHL-like"/>
    <property type="match status" value="1"/>
</dbReference>
<keyword evidence="4" id="KW-1185">Reference proteome</keyword>
<dbReference type="InterPro" id="IPR011333">
    <property type="entry name" value="SKP1/BTB/POZ_sf"/>
</dbReference>
<feature type="compositionally biased region" description="Polar residues" evidence="1">
    <location>
        <begin position="217"/>
        <end position="229"/>
    </location>
</feature>